<dbReference type="AlphaFoldDB" id="A0AAV9I1P7"/>
<protein>
    <recommendedName>
        <fullName evidence="2">NAD(P)-binding domain-containing protein</fullName>
    </recommendedName>
</protein>
<dbReference type="EMBL" id="MU864933">
    <property type="protein sequence ID" value="KAK4466244.1"/>
    <property type="molecule type" value="Genomic_DNA"/>
</dbReference>
<dbReference type="SUPFAM" id="SSF51735">
    <property type="entry name" value="NAD(P)-binding Rossmann-fold domains"/>
    <property type="match status" value="1"/>
</dbReference>
<dbReference type="Proteomes" id="UP001321749">
    <property type="component" value="Unassembled WGS sequence"/>
</dbReference>
<sequence>MSTNPLNIVIIPASTKVGAATIRALLSRSSTEIRVTGVYRNPSRAPEEFLSNPNFSARQGDVEDAESLDFKGADAVLSITPTWHDGRDLVEIAKQVSENVKRAIEKEEGSGKGVKRVVVLSSFGAQYDHGTGAILMNHAAEEVFKDLKVPETVFMRPGYFMENWATAVETVKEGGFLFGTITPTSMEFPHIAIKDIGEACAKELLAAGTALPSSPYPFELLGPVYSTEDVRKVFAQVSGKEVEIREIPKEGLLEFYGAVFPPSVAKYYADMNVSLLEGGILSEHPEPTADVRQDGKTELVEVIRELYGA</sequence>
<reference evidence="3" key="1">
    <citation type="journal article" date="2023" name="Mol. Phylogenet. Evol.">
        <title>Genome-scale phylogeny and comparative genomics of the fungal order Sordariales.</title>
        <authorList>
            <person name="Hensen N."/>
            <person name="Bonometti L."/>
            <person name="Westerberg I."/>
            <person name="Brannstrom I.O."/>
            <person name="Guillou S."/>
            <person name="Cros-Aarteil S."/>
            <person name="Calhoun S."/>
            <person name="Haridas S."/>
            <person name="Kuo A."/>
            <person name="Mondo S."/>
            <person name="Pangilinan J."/>
            <person name="Riley R."/>
            <person name="LaButti K."/>
            <person name="Andreopoulos B."/>
            <person name="Lipzen A."/>
            <person name="Chen C."/>
            <person name="Yan M."/>
            <person name="Daum C."/>
            <person name="Ng V."/>
            <person name="Clum A."/>
            <person name="Steindorff A."/>
            <person name="Ohm R.A."/>
            <person name="Martin F."/>
            <person name="Silar P."/>
            <person name="Natvig D.O."/>
            <person name="Lalanne C."/>
            <person name="Gautier V."/>
            <person name="Ament-Velasquez S.L."/>
            <person name="Kruys A."/>
            <person name="Hutchinson M.I."/>
            <person name="Powell A.J."/>
            <person name="Barry K."/>
            <person name="Miller A.N."/>
            <person name="Grigoriev I.V."/>
            <person name="Debuchy R."/>
            <person name="Gladieux P."/>
            <person name="Hiltunen Thoren M."/>
            <person name="Johannesson H."/>
        </authorList>
    </citation>
    <scope>NUCLEOTIDE SEQUENCE</scope>
    <source>
        <strain evidence="3">PSN324</strain>
    </source>
</reference>
<dbReference type="InterPro" id="IPR036291">
    <property type="entry name" value="NAD(P)-bd_dom_sf"/>
</dbReference>
<name>A0AAV9I1P7_9PEZI</name>
<dbReference type="InterPro" id="IPR051164">
    <property type="entry name" value="NmrA-like_oxidored"/>
</dbReference>
<dbReference type="Gene3D" id="3.40.50.720">
    <property type="entry name" value="NAD(P)-binding Rossmann-like Domain"/>
    <property type="match status" value="1"/>
</dbReference>
<evidence type="ECO:0000256" key="1">
    <source>
        <dbReference type="ARBA" id="ARBA00022857"/>
    </source>
</evidence>
<dbReference type="InterPro" id="IPR016040">
    <property type="entry name" value="NAD(P)-bd_dom"/>
</dbReference>
<dbReference type="PANTHER" id="PTHR42748">
    <property type="entry name" value="NITROGEN METABOLITE REPRESSION PROTEIN NMRA FAMILY MEMBER"/>
    <property type="match status" value="1"/>
</dbReference>
<keyword evidence="1" id="KW-0521">NADP</keyword>
<dbReference type="Gene3D" id="3.90.25.10">
    <property type="entry name" value="UDP-galactose 4-epimerase, domain 1"/>
    <property type="match status" value="1"/>
</dbReference>
<proteinExistence type="predicted"/>
<evidence type="ECO:0000313" key="4">
    <source>
        <dbReference type="Proteomes" id="UP001321749"/>
    </source>
</evidence>
<reference evidence="3" key="2">
    <citation type="submission" date="2023-06" db="EMBL/GenBank/DDBJ databases">
        <authorList>
            <consortium name="Lawrence Berkeley National Laboratory"/>
            <person name="Mondo S.J."/>
            <person name="Hensen N."/>
            <person name="Bonometti L."/>
            <person name="Westerberg I."/>
            <person name="Brannstrom I.O."/>
            <person name="Guillou S."/>
            <person name="Cros-Aarteil S."/>
            <person name="Calhoun S."/>
            <person name="Haridas S."/>
            <person name="Kuo A."/>
            <person name="Pangilinan J."/>
            <person name="Riley R."/>
            <person name="Labutti K."/>
            <person name="Andreopoulos B."/>
            <person name="Lipzen A."/>
            <person name="Chen C."/>
            <person name="Yanf M."/>
            <person name="Daum C."/>
            <person name="Ng V."/>
            <person name="Clum A."/>
            <person name="Steindorff A."/>
            <person name="Ohm R."/>
            <person name="Martin F."/>
            <person name="Silar P."/>
            <person name="Natvig D."/>
            <person name="Lalanne C."/>
            <person name="Gautier V."/>
            <person name="Ament-Velasquez S.L."/>
            <person name="Kruys A."/>
            <person name="Hutchinson M.I."/>
            <person name="Powell A.J."/>
            <person name="Barry K."/>
            <person name="Miller A.N."/>
            <person name="Grigoriev I.V."/>
            <person name="Debuchy R."/>
            <person name="Gladieux P."/>
            <person name="Thoren M.H."/>
            <person name="Johannesson H."/>
        </authorList>
    </citation>
    <scope>NUCLEOTIDE SEQUENCE</scope>
    <source>
        <strain evidence="3">PSN324</strain>
    </source>
</reference>
<comment type="caution">
    <text evidence="3">The sequence shown here is derived from an EMBL/GenBank/DDBJ whole genome shotgun (WGS) entry which is preliminary data.</text>
</comment>
<accession>A0AAV9I1P7</accession>
<feature type="domain" description="NAD(P)-binding" evidence="2">
    <location>
        <begin position="13"/>
        <end position="178"/>
    </location>
</feature>
<evidence type="ECO:0000259" key="2">
    <source>
        <dbReference type="Pfam" id="PF13460"/>
    </source>
</evidence>
<gene>
    <name evidence="3" type="ORF">QBC42DRAFT_193347</name>
</gene>
<dbReference type="PANTHER" id="PTHR42748:SF7">
    <property type="entry name" value="NMRA LIKE REDOX SENSOR 1-RELATED"/>
    <property type="match status" value="1"/>
</dbReference>
<evidence type="ECO:0000313" key="3">
    <source>
        <dbReference type="EMBL" id="KAK4466244.1"/>
    </source>
</evidence>
<organism evidence="3 4">
    <name type="scientific">Cladorrhinum samala</name>
    <dbReference type="NCBI Taxonomy" id="585594"/>
    <lineage>
        <taxon>Eukaryota</taxon>
        <taxon>Fungi</taxon>
        <taxon>Dikarya</taxon>
        <taxon>Ascomycota</taxon>
        <taxon>Pezizomycotina</taxon>
        <taxon>Sordariomycetes</taxon>
        <taxon>Sordariomycetidae</taxon>
        <taxon>Sordariales</taxon>
        <taxon>Podosporaceae</taxon>
        <taxon>Cladorrhinum</taxon>
    </lineage>
</organism>
<keyword evidence="4" id="KW-1185">Reference proteome</keyword>
<dbReference type="Pfam" id="PF13460">
    <property type="entry name" value="NAD_binding_10"/>
    <property type="match status" value="1"/>
</dbReference>